<feature type="compositionally biased region" description="Low complexity" evidence="1">
    <location>
        <begin position="373"/>
        <end position="386"/>
    </location>
</feature>
<gene>
    <name evidence="2" type="ORF">C1645_130089</name>
</gene>
<dbReference type="STRING" id="658196.A0A397TJI0"/>
<dbReference type="Gene3D" id="1.20.1270.60">
    <property type="entry name" value="Arfaptin homology (AH) domain/BAR domain"/>
    <property type="match status" value="1"/>
</dbReference>
<evidence type="ECO:0000256" key="1">
    <source>
        <dbReference type="SAM" id="MobiDB-lite"/>
    </source>
</evidence>
<feature type="compositionally biased region" description="Polar residues" evidence="1">
    <location>
        <begin position="338"/>
        <end position="355"/>
    </location>
</feature>
<comment type="caution">
    <text evidence="2">The sequence shown here is derived from an EMBL/GenBank/DDBJ whole genome shotgun (WGS) entry which is preliminary data.</text>
</comment>
<name>A0A397TJI0_9GLOM</name>
<proteinExistence type="predicted"/>
<reference evidence="2 3" key="1">
    <citation type="submission" date="2018-06" db="EMBL/GenBank/DDBJ databases">
        <title>Comparative genomics reveals the genomic features of Rhizophagus irregularis, R. cerebriforme, R. diaphanum and Gigaspora rosea, and their symbiotic lifestyle signature.</title>
        <authorList>
            <person name="Morin E."/>
            <person name="San Clemente H."/>
            <person name="Chen E.C.H."/>
            <person name="De La Providencia I."/>
            <person name="Hainaut M."/>
            <person name="Kuo A."/>
            <person name="Kohler A."/>
            <person name="Murat C."/>
            <person name="Tang N."/>
            <person name="Roy S."/>
            <person name="Loubradou J."/>
            <person name="Henrissat B."/>
            <person name="Grigoriev I.V."/>
            <person name="Corradi N."/>
            <person name="Roux C."/>
            <person name="Martin F.M."/>
        </authorList>
    </citation>
    <scope>NUCLEOTIDE SEQUENCE [LARGE SCALE GENOMIC DNA]</scope>
    <source>
        <strain evidence="2 3">DAOM 227022</strain>
    </source>
</reference>
<dbReference type="SUPFAM" id="SSF103657">
    <property type="entry name" value="BAR/IMD domain-like"/>
    <property type="match status" value="1"/>
</dbReference>
<dbReference type="Proteomes" id="UP000265703">
    <property type="component" value="Unassembled WGS sequence"/>
</dbReference>
<evidence type="ECO:0000313" key="3">
    <source>
        <dbReference type="Proteomes" id="UP000265703"/>
    </source>
</evidence>
<dbReference type="OrthoDB" id="2450055at2759"/>
<dbReference type="EMBL" id="QKYT01000016">
    <property type="protein sequence ID" value="RIA98380.1"/>
    <property type="molecule type" value="Genomic_DNA"/>
</dbReference>
<dbReference type="AlphaFoldDB" id="A0A397TJI0"/>
<accession>A0A397TJI0</accession>
<sequence>MAFPQIKRRLSLFGSSTKSPPLTPQNLNNASLLTTYFPSQEIREDNPTPDDIRKSIENLQKLVLVADEYKDCVNKLSKISKNFSKCLKDYSNCKGINKSHVQCLQFAAKFYENHAEVQDKLNKALQKEFETLQKFWDKYSKKIAKDEKAHNDYVGYLDKQIKKISKDYEKKSKKAALESHDKYVASLTSIGSDIARARTEYTAEVTRRENHTHSVISQIFCRFIEGQFASFNDSLKKCGPNITKVKELALFAGQDVPSLLDLDSFLEMQIMTLPSESNNNNYNNNDDELISSGKPSRKSLFRISRSIASISEMQKAVMNNKPQGTVPSIEEFEKINTTEESLSPESQTPTTSVSEKSSDHVFSISIETTTTTIITESTNNETITSSAPPIVTPVTEINPPISSTNVPNPKGKPLSTKKPPTPNLLSSLSIGIHDDESPFFRDSGSRRTISSDTITEKTDSITIKSEETNPVETMTMIDKGNSINNEKECFIKPEENKIISLTPPPIYDKSRDIIKNNNKLKSLKKDQLKNEEINSSNQAPSRNTAFRISFIENNHENGVWESINKYSSNECSENEHHITDDKRLMNEKEIRPTSSFETERLVRSFPIDLPMRSVSQTPSEQKSNHDCDKIINNKEMFPYQHSDSLQYEEKHVAIHREFEDNMQNNSYVTYESPLTYSTKSYRDRSPSKQYDIGPRRAYTEYPLPNSKCGPSVADIRERLLLNANEKRQDEISFLVNTFNT</sequence>
<organism evidence="2 3">
    <name type="scientific">Glomus cerebriforme</name>
    <dbReference type="NCBI Taxonomy" id="658196"/>
    <lineage>
        <taxon>Eukaryota</taxon>
        <taxon>Fungi</taxon>
        <taxon>Fungi incertae sedis</taxon>
        <taxon>Mucoromycota</taxon>
        <taxon>Glomeromycotina</taxon>
        <taxon>Glomeromycetes</taxon>
        <taxon>Glomerales</taxon>
        <taxon>Glomeraceae</taxon>
        <taxon>Glomus</taxon>
    </lineage>
</organism>
<keyword evidence="3" id="KW-1185">Reference proteome</keyword>
<dbReference type="InterPro" id="IPR027267">
    <property type="entry name" value="AH/BAR_dom_sf"/>
</dbReference>
<feature type="region of interest" description="Disordered" evidence="1">
    <location>
        <begin position="337"/>
        <end position="359"/>
    </location>
</feature>
<protein>
    <submittedName>
        <fullName evidence="2">Uncharacterized protein</fullName>
    </submittedName>
</protein>
<evidence type="ECO:0000313" key="2">
    <source>
        <dbReference type="EMBL" id="RIA98380.1"/>
    </source>
</evidence>
<feature type="region of interest" description="Disordered" evidence="1">
    <location>
        <begin position="373"/>
        <end position="422"/>
    </location>
</feature>